<feature type="compositionally biased region" description="Basic and acidic residues" evidence="1">
    <location>
        <begin position="1"/>
        <end position="10"/>
    </location>
</feature>
<proteinExistence type="predicted"/>
<name>A0A6J4VRF5_9BACT</name>
<gene>
    <name evidence="2" type="ORF">AVDCRST_MAG88-3788</name>
</gene>
<feature type="compositionally biased region" description="Gly residues" evidence="1">
    <location>
        <begin position="15"/>
        <end position="31"/>
    </location>
</feature>
<evidence type="ECO:0000256" key="1">
    <source>
        <dbReference type="SAM" id="MobiDB-lite"/>
    </source>
</evidence>
<feature type="non-terminal residue" evidence="2">
    <location>
        <position position="1"/>
    </location>
</feature>
<protein>
    <submittedName>
        <fullName evidence="2">Uncharacterized protein</fullName>
    </submittedName>
</protein>
<sequence>GTGDDPRGRGDPPQAGGGPLRGPGARRGGGAPRRAAGRPAPPLDLRSLRLGQRDARRGRPRHLRPGRGLPHPQRRRPPRLPAPRHRGRAAAPLPGALRPHHDRGTARRPGRRRLLRALQLPPGRPHPGQTRRPGRRRV</sequence>
<accession>A0A6J4VRF5</accession>
<organism evidence="2">
    <name type="scientific">uncultured Thermomicrobiales bacterium</name>
    <dbReference type="NCBI Taxonomy" id="1645740"/>
    <lineage>
        <taxon>Bacteria</taxon>
        <taxon>Pseudomonadati</taxon>
        <taxon>Thermomicrobiota</taxon>
        <taxon>Thermomicrobia</taxon>
        <taxon>Thermomicrobiales</taxon>
        <taxon>environmental samples</taxon>
    </lineage>
</organism>
<evidence type="ECO:0000313" key="2">
    <source>
        <dbReference type="EMBL" id="CAA9584781.1"/>
    </source>
</evidence>
<feature type="compositionally biased region" description="Basic residues" evidence="1">
    <location>
        <begin position="98"/>
        <end position="115"/>
    </location>
</feature>
<feature type="region of interest" description="Disordered" evidence="1">
    <location>
        <begin position="1"/>
        <end position="138"/>
    </location>
</feature>
<feature type="compositionally biased region" description="Basic residues" evidence="1">
    <location>
        <begin position="72"/>
        <end position="88"/>
    </location>
</feature>
<feature type="non-terminal residue" evidence="2">
    <location>
        <position position="138"/>
    </location>
</feature>
<dbReference type="EMBL" id="CADCWM010000923">
    <property type="protein sequence ID" value="CAA9584781.1"/>
    <property type="molecule type" value="Genomic_DNA"/>
</dbReference>
<reference evidence="2" key="1">
    <citation type="submission" date="2020-02" db="EMBL/GenBank/DDBJ databases">
        <authorList>
            <person name="Meier V. D."/>
        </authorList>
    </citation>
    <scope>NUCLEOTIDE SEQUENCE</scope>
    <source>
        <strain evidence="2">AVDCRST_MAG88</strain>
    </source>
</reference>
<dbReference type="AlphaFoldDB" id="A0A6J4VRF5"/>